<evidence type="ECO:0000256" key="1">
    <source>
        <dbReference type="SAM" id="MobiDB-lite"/>
    </source>
</evidence>
<proteinExistence type="predicted"/>
<protein>
    <submittedName>
        <fullName evidence="2">Uncharacterized protein</fullName>
    </submittedName>
</protein>
<name>A0A0B7N3T8_9FUNG</name>
<sequence>MVAVQSENALSPKPQHLSRAPSPVPSAFSSGVDLQQQNHSSPKLPLPISSRRRSSFSAEVSNDQYERKPLISQRSFPHLTSKKHQHRQRRGSDTISTDDMGSDGGFSISASAASSAAALPISTRFANDKRNNDFHTLFRSVPDQERLIDARFTSIDSTNTDKAPGKYHYFHNPILLSSSWRQSFAFIGYTFSTLPENQSNVASIMYHQMKSVKNLKKVMSDYLAATLTFMESRGPSSSVFDDLSGSFVSW</sequence>
<dbReference type="EMBL" id="LN722188">
    <property type="protein sequence ID" value="CEP09739.1"/>
    <property type="molecule type" value="Genomic_DNA"/>
</dbReference>
<dbReference type="AlphaFoldDB" id="A0A0B7N3T8"/>
<accession>A0A0B7N3T8</accession>
<dbReference type="OrthoDB" id="2449106at2759"/>
<feature type="region of interest" description="Disordered" evidence="1">
    <location>
        <begin position="1"/>
        <end position="102"/>
    </location>
</feature>
<reference evidence="2 3" key="1">
    <citation type="submission" date="2014-09" db="EMBL/GenBank/DDBJ databases">
        <authorList>
            <person name="Ellenberger Sabrina"/>
        </authorList>
    </citation>
    <scope>NUCLEOTIDE SEQUENCE [LARGE SCALE GENOMIC DNA]</scope>
    <source>
        <strain evidence="2 3">CBS 412.66</strain>
    </source>
</reference>
<evidence type="ECO:0000313" key="2">
    <source>
        <dbReference type="EMBL" id="CEP09739.1"/>
    </source>
</evidence>
<dbReference type="STRING" id="35722.A0A0B7N3T8"/>
<dbReference type="Proteomes" id="UP000054107">
    <property type="component" value="Unassembled WGS sequence"/>
</dbReference>
<organism evidence="2 3">
    <name type="scientific">Parasitella parasitica</name>
    <dbReference type="NCBI Taxonomy" id="35722"/>
    <lineage>
        <taxon>Eukaryota</taxon>
        <taxon>Fungi</taxon>
        <taxon>Fungi incertae sedis</taxon>
        <taxon>Mucoromycota</taxon>
        <taxon>Mucoromycotina</taxon>
        <taxon>Mucoromycetes</taxon>
        <taxon>Mucorales</taxon>
        <taxon>Mucorineae</taxon>
        <taxon>Mucoraceae</taxon>
        <taxon>Parasitella</taxon>
    </lineage>
</organism>
<feature type="compositionally biased region" description="Low complexity" evidence="1">
    <location>
        <begin position="40"/>
        <end position="49"/>
    </location>
</feature>
<feature type="compositionally biased region" description="Polar residues" evidence="1">
    <location>
        <begin position="27"/>
        <end position="39"/>
    </location>
</feature>
<keyword evidence="3" id="KW-1185">Reference proteome</keyword>
<gene>
    <name evidence="2" type="primary">PARPA_03290.1 scaffold 7241</name>
</gene>
<feature type="compositionally biased region" description="Basic residues" evidence="1">
    <location>
        <begin position="80"/>
        <end position="89"/>
    </location>
</feature>
<evidence type="ECO:0000313" key="3">
    <source>
        <dbReference type="Proteomes" id="UP000054107"/>
    </source>
</evidence>